<gene>
    <name evidence="1" type="ORF">U27_02001</name>
</gene>
<dbReference type="AlphaFoldDB" id="A0A0S6WA54"/>
<sequence>MARHKKKKWFARNAPEPKATLREAWLSLQQGNLNAAFQMTAQVLQQTQGAEEIQQAYQLLAEIHFRRALETQNPEKKLPHLENALAVLPQDPRFHFHYGIALLQTEKAAAALQEFDLVAKTEPKREGLAFFRQLALLSAKKPLAKNQQLSEAETNTLKVLELFTQRPSKKLTETPVNDPLLGNSQVWNALHAMRHDKTATPNLLPTEENAARLSKAVSAILTYYQGVAAIRKEDVQTAKALWQQALAKGFTTPWN</sequence>
<dbReference type="InterPro" id="IPR011990">
    <property type="entry name" value="TPR-like_helical_dom_sf"/>
</dbReference>
<proteinExistence type="predicted"/>
<name>A0A0S6WA54_VECG1</name>
<dbReference type="EMBL" id="DF820463">
    <property type="protein sequence ID" value="GAK55169.1"/>
    <property type="molecule type" value="Genomic_DNA"/>
</dbReference>
<accession>A0A0S6WA54</accession>
<dbReference type="STRING" id="1499967.U27_02001"/>
<dbReference type="Proteomes" id="UP000030661">
    <property type="component" value="Unassembled WGS sequence"/>
</dbReference>
<keyword evidence="2" id="KW-1185">Reference proteome</keyword>
<protein>
    <submittedName>
        <fullName evidence="1">Uncharacterized protein</fullName>
    </submittedName>
</protein>
<organism evidence="1">
    <name type="scientific">Vecturithrix granuli</name>
    <dbReference type="NCBI Taxonomy" id="1499967"/>
    <lineage>
        <taxon>Bacteria</taxon>
        <taxon>Candidatus Moduliflexota</taxon>
        <taxon>Candidatus Vecturitrichia</taxon>
        <taxon>Candidatus Vecturitrichales</taxon>
        <taxon>Candidatus Vecturitrichaceae</taxon>
        <taxon>Candidatus Vecturithrix</taxon>
    </lineage>
</organism>
<evidence type="ECO:0000313" key="2">
    <source>
        <dbReference type="Proteomes" id="UP000030661"/>
    </source>
</evidence>
<dbReference type="SUPFAM" id="SSF48452">
    <property type="entry name" value="TPR-like"/>
    <property type="match status" value="1"/>
</dbReference>
<dbReference type="HOGENOM" id="CLU_1088440_0_0_0"/>
<dbReference type="Gene3D" id="1.25.40.10">
    <property type="entry name" value="Tetratricopeptide repeat domain"/>
    <property type="match status" value="1"/>
</dbReference>
<evidence type="ECO:0000313" key="1">
    <source>
        <dbReference type="EMBL" id="GAK55169.1"/>
    </source>
</evidence>
<reference evidence="1" key="1">
    <citation type="journal article" date="2015" name="PeerJ">
        <title>First genomic representation of candidate bacterial phylum KSB3 points to enhanced environmental sensing as a trigger of wastewater bulking.</title>
        <authorList>
            <person name="Sekiguchi Y."/>
            <person name="Ohashi A."/>
            <person name="Parks D.H."/>
            <person name="Yamauchi T."/>
            <person name="Tyson G.W."/>
            <person name="Hugenholtz P."/>
        </authorList>
    </citation>
    <scope>NUCLEOTIDE SEQUENCE [LARGE SCALE GENOMIC DNA]</scope>
</reference>